<evidence type="ECO:0000256" key="1">
    <source>
        <dbReference type="SAM" id="Phobius"/>
    </source>
</evidence>
<reference evidence="3" key="1">
    <citation type="submission" date="2024-02" db="EMBL/GenBank/DDBJ databases">
        <title>Genome sequences of strain Gemmobacter sp. JM10B15.</title>
        <authorList>
            <person name="Zhang M."/>
        </authorList>
    </citation>
    <scope>NUCLEOTIDE SEQUENCE</scope>
    <source>
        <strain evidence="3">JM10B15</strain>
    </source>
</reference>
<gene>
    <name evidence="3" type="ORF">V6590_04215</name>
</gene>
<feature type="transmembrane region" description="Helical" evidence="1">
    <location>
        <begin position="153"/>
        <end position="179"/>
    </location>
</feature>
<dbReference type="Pfam" id="PF09835">
    <property type="entry name" value="DUF2062"/>
    <property type="match status" value="1"/>
</dbReference>
<dbReference type="EMBL" id="JBALHR010000002">
    <property type="protein sequence ID" value="MEH7827344.1"/>
    <property type="molecule type" value="Genomic_DNA"/>
</dbReference>
<feature type="domain" description="DUF2062" evidence="2">
    <location>
        <begin position="27"/>
        <end position="191"/>
    </location>
</feature>
<proteinExistence type="predicted"/>
<evidence type="ECO:0000313" key="3">
    <source>
        <dbReference type="EMBL" id="MEH7827344.1"/>
    </source>
</evidence>
<protein>
    <submittedName>
        <fullName evidence="3">DUF2062 domain-containing protein</fullName>
    </submittedName>
</protein>
<name>A0ABU8BRL0_9RHOB</name>
<dbReference type="PANTHER" id="PTHR40547:SF1">
    <property type="entry name" value="SLL0298 PROTEIN"/>
    <property type="match status" value="1"/>
</dbReference>
<keyword evidence="1" id="KW-0472">Membrane</keyword>
<sequence length="227" mass="26024">MVFKRRDPRSWAQSIREFVYPSGGIRRAVQYVLHRMRRLPDQPHRIARGIFAGTFVNFPPVYGWQMLAAAGLAWIMRGNIIAALLATFISNPLTTPFMAMLCLKLGHWMLGIEAPMTFMSVYLAFTEAGWQLWHNLRSAFTDDVAQWDKLNEFFWFIYWPYTVGSIIPGLITSLFTYYLSLPLIHAYQKLRSARLKEKMEKRRALKARALTGKLAADTGEEDGPGAS</sequence>
<keyword evidence="1" id="KW-1133">Transmembrane helix</keyword>
<feature type="transmembrane region" description="Helical" evidence="1">
    <location>
        <begin position="46"/>
        <end position="74"/>
    </location>
</feature>
<dbReference type="PANTHER" id="PTHR40547">
    <property type="entry name" value="SLL0298 PROTEIN"/>
    <property type="match status" value="1"/>
</dbReference>
<organism evidence="3 4">
    <name type="scientific">Gemmobacter denitrificans</name>
    <dbReference type="NCBI Taxonomy" id="3123040"/>
    <lineage>
        <taxon>Bacteria</taxon>
        <taxon>Pseudomonadati</taxon>
        <taxon>Pseudomonadota</taxon>
        <taxon>Alphaproteobacteria</taxon>
        <taxon>Rhodobacterales</taxon>
        <taxon>Paracoccaceae</taxon>
        <taxon>Gemmobacter</taxon>
    </lineage>
</organism>
<evidence type="ECO:0000259" key="2">
    <source>
        <dbReference type="Pfam" id="PF09835"/>
    </source>
</evidence>
<dbReference type="Proteomes" id="UP001431963">
    <property type="component" value="Unassembled WGS sequence"/>
</dbReference>
<evidence type="ECO:0000313" key="4">
    <source>
        <dbReference type="Proteomes" id="UP001431963"/>
    </source>
</evidence>
<keyword evidence="1" id="KW-0812">Transmembrane</keyword>
<feature type="transmembrane region" description="Helical" evidence="1">
    <location>
        <begin position="115"/>
        <end position="133"/>
    </location>
</feature>
<dbReference type="InterPro" id="IPR018639">
    <property type="entry name" value="DUF2062"/>
</dbReference>
<feature type="transmembrane region" description="Helical" evidence="1">
    <location>
        <begin position="80"/>
        <end position="103"/>
    </location>
</feature>
<accession>A0ABU8BRL0</accession>
<keyword evidence="4" id="KW-1185">Reference proteome</keyword>
<comment type="caution">
    <text evidence="3">The sequence shown here is derived from an EMBL/GenBank/DDBJ whole genome shotgun (WGS) entry which is preliminary data.</text>
</comment>
<dbReference type="RefSeq" id="WP_335420031.1">
    <property type="nucleotide sequence ID" value="NZ_JBALHR010000002.1"/>
</dbReference>